<evidence type="ECO:0000256" key="10">
    <source>
        <dbReference type="ARBA" id="ARBA00023136"/>
    </source>
</evidence>
<dbReference type="InterPro" id="IPR037066">
    <property type="entry name" value="Plug_dom_sf"/>
</dbReference>
<dbReference type="GO" id="GO:0015344">
    <property type="term" value="F:siderophore uptake transmembrane transporter activity"/>
    <property type="evidence" value="ECO:0007669"/>
    <property type="project" value="TreeGrafter"/>
</dbReference>
<keyword evidence="11" id="KW-0998">Cell outer membrane</keyword>
<keyword evidence="9 12" id="KW-0798">TonB box</keyword>
<keyword evidence="6 13" id="KW-0732">Signal</keyword>
<dbReference type="PANTHER" id="PTHR32552">
    <property type="entry name" value="FERRICHROME IRON RECEPTOR-RELATED"/>
    <property type="match status" value="1"/>
</dbReference>
<reference evidence="16 17" key="1">
    <citation type="submission" date="2017-09" db="EMBL/GenBank/DDBJ databases">
        <title>Sphingomonas panjinensis sp.nov., isolated from oil-contaminated soil.</title>
        <authorList>
            <person name="Wang L."/>
            <person name="Chen L."/>
        </authorList>
    </citation>
    <scope>NUCLEOTIDE SEQUENCE [LARGE SCALE GENOMIC DNA]</scope>
    <source>
        <strain evidence="16 17">FW-11</strain>
    </source>
</reference>
<evidence type="ECO:0000256" key="1">
    <source>
        <dbReference type="ARBA" id="ARBA00004571"/>
    </source>
</evidence>
<dbReference type="EMBL" id="NWBU01000005">
    <property type="protein sequence ID" value="PTQ12415.1"/>
    <property type="molecule type" value="Genomic_DNA"/>
</dbReference>
<feature type="signal peptide" evidence="13">
    <location>
        <begin position="1"/>
        <end position="19"/>
    </location>
</feature>
<keyword evidence="10 12" id="KW-0472">Membrane</keyword>
<evidence type="ECO:0000313" key="16">
    <source>
        <dbReference type="EMBL" id="PTQ12415.1"/>
    </source>
</evidence>
<accession>A0A2T5G0E5</accession>
<dbReference type="InterPro" id="IPR012910">
    <property type="entry name" value="Plug_dom"/>
</dbReference>
<dbReference type="InterPro" id="IPR036942">
    <property type="entry name" value="Beta-barrel_TonB_sf"/>
</dbReference>
<keyword evidence="8" id="KW-0406">Ion transport</keyword>
<sequence>MLSALLGSTALLPSAGAYAAETSSASEEATADSGEQSSDIIVTGSSKAERKFDVSYAVTSLTNADIQKMAPLNMADLLGQLPGIHVEATGGEVQNVYRLRGIPNEGSFQAFQQDGMPIYQDNDGTFFKGDVLNRTDLMTQSMEFVRGGPAPIFASNASAIYNQITVRGTDTPHGAVQVTVGDTDLYRLDAYSSGPLGERTYYAAGGFLRRHDGYRPNGFPSDEGGQFRANIVHELDNGEIRLSGVYLNDHNLFYLPIPIADPRAPGVSLDPYIDYFKGTMNSPALRNARFVYPDGAGGKSVEDRDLADGRHTRFYTLGLDYTGEFGDWTVSAKGRYTDGRVDFDALYSTTNPQDANAFAASYLTRAQAAFNTPTATVARMGYAIAGTDGATAFDPNATSGLVISAQYRAISSDFYSTQGDLRVTRDIETGLGKHSIALGLYGSAYGTEYGQRYQDYLFELASKPRTIDLVAYSASGQALGYVTDKGVLRYATTLTAGESDVTLLAAYFNDTWQVTDKLRIDAGIRHERYIYKGYGIGQTTVNLGDAKTLADDATRAYTGIAIDRRIKANVTPWTVGANYDITRWLGVYGRASEAFRTPSENIVYSNATPVTPKARQYEAGLKVSLPGVSAYFTGFYTKYDPFNASFLAFNPVTGQNNQPLTFIGEAVTKGVEADIDIRPLKWLSLSGAVTVSDPTMSNLVNEFGASAAAVDGNQIIREPKIYGNFRPSVNFSLGEAKIETYARYNYVSKRYVDLFNQTELPAYDTLGAGVTVNYRDWQFQVVGDNITNAKGLTEGNTRTDQLSGQGTRTAIYGRPVFGRNVRFVLTKRW</sequence>
<dbReference type="Pfam" id="PF00593">
    <property type="entry name" value="TonB_dep_Rec_b-barrel"/>
    <property type="match status" value="1"/>
</dbReference>
<organism evidence="16 17">
    <name type="scientific">Sphingomonas oleivorans</name>
    <dbReference type="NCBI Taxonomy" id="1735121"/>
    <lineage>
        <taxon>Bacteria</taxon>
        <taxon>Pseudomonadati</taxon>
        <taxon>Pseudomonadota</taxon>
        <taxon>Alphaproteobacteria</taxon>
        <taxon>Sphingomonadales</taxon>
        <taxon>Sphingomonadaceae</taxon>
        <taxon>Sphingomonas</taxon>
    </lineage>
</organism>
<evidence type="ECO:0000256" key="11">
    <source>
        <dbReference type="ARBA" id="ARBA00023237"/>
    </source>
</evidence>
<keyword evidence="7" id="KW-0408">Iron</keyword>
<comment type="caution">
    <text evidence="16">The sequence shown here is derived from an EMBL/GenBank/DDBJ whole genome shotgun (WGS) entry which is preliminary data.</text>
</comment>
<keyword evidence="2" id="KW-0813">Transport</keyword>
<evidence type="ECO:0000256" key="13">
    <source>
        <dbReference type="SAM" id="SignalP"/>
    </source>
</evidence>
<dbReference type="Proteomes" id="UP000244162">
    <property type="component" value="Unassembled WGS sequence"/>
</dbReference>
<dbReference type="Gene3D" id="2.40.170.20">
    <property type="entry name" value="TonB-dependent receptor, beta-barrel domain"/>
    <property type="match status" value="1"/>
</dbReference>
<keyword evidence="4" id="KW-0410">Iron transport</keyword>
<dbReference type="PANTHER" id="PTHR32552:SF89">
    <property type="entry name" value="CATECHOLATE SIDEROPHORE RECEPTOR FIU"/>
    <property type="match status" value="1"/>
</dbReference>
<feature type="chain" id="PRO_5015580071" evidence="13">
    <location>
        <begin position="20"/>
        <end position="829"/>
    </location>
</feature>
<dbReference type="SUPFAM" id="SSF56935">
    <property type="entry name" value="Porins"/>
    <property type="match status" value="1"/>
</dbReference>
<keyword evidence="5" id="KW-0812">Transmembrane</keyword>
<evidence type="ECO:0000256" key="5">
    <source>
        <dbReference type="ARBA" id="ARBA00022692"/>
    </source>
</evidence>
<evidence type="ECO:0000313" key="17">
    <source>
        <dbReference type="Proteomes" id="UP000244162"/>
    </source>
</evidence>
<evidence type="ECO:0000259" key="15">
    <source>
        <dbReference type="Pfam" id="PF07715"/>
    </source>
</evidence>
<protein>
    <submittedName>
        <fullName evidence="16">TonB-dependent receptor</fullName>
    </submittedName>
</protein>
<evidence type="ECO:0000256" key="8">
    <source>
        <dbReference type="ARBA" id="ARBA00023065"/>
    </source>
</evidence>
<keyword evidence="16" id="KW-0675">Receptor</keyword>
<name>A0A2T5G0E5_9SPHN</name>
<evidence type="ECO:0000259" key="14">
    <source>
        <dbReference type="Pfam" id="PF00593"/>
    </source>
</evidence>
<keyword evidence="17" id="KW-1185">Reference proteome</keyword>
<dbReference type="AlphaFoldDB" id="A0A2T5G0E5"/>
<evidence type="ECO:0000256" key="6">
    <source>
        <dbReference type="ARBA" id="ARBA00022729"/>
    </source>
</evidence>
<proteinExistence type="inferred from homology"/>
<dbReference type="OrthoDB" id="7277632at2"/>
<evidence type="ECO:0000256" key="9">
    <source>
        <dbReference type="ARBA" id="ARBA00023077"/>
    </source>
</evidence>
<dbReference type="InterPro" id="IPR000531">
    <property type="entry name" value="Beta-barrel_TonB"/>
</dbReference>
<feature type="domain" description="TonB-dependent receptor plug" evidence="15">
    <location>
        <begin position="51"/>
        <end position="158"/>
    </location>
</feature>
<evidence type="ECO:0000256" key="4">
    <source>
        <dbReference type="ARBA" id="ARBA00022496"/>
    </source>
</evidence>
<evidence type="ECO:0000256" key="7">
    <source>
        <dbReference type="ARBA" id="ARBA00023004"/>
    </source>
</evidence>
<comment type="subcellular location">
    <subcellularLocation>
        <location evidence="1">Cell outer membrane</location>
        <topology evidence="1">Multi-pass membrane protein</topology>
    </subcellularLocation>
</comment>
<dbReference type="GO" id="GO:0009279">
    <property type="term" value="C:cell outer membrane"/>
    <property type="evidence" value="ECO:0007669"/>
    <property type="project" value="UniProtKB-SubCell"/>
</dbReference>
<dbReference type="Gene3D" id="2.170.130.10">
    <property type="entry name" value="TonB-dependent receptor, plug domain"/>
    <property type="match status" value="1"/>
</dbReference>
<feature type="domain" description="TonB-dependent receptor-like beta-barrel" evidence="14">
    <location>
        <begin position="291"/>
        <end position="786"/>
    </location>
</feature>
<dbReference type="InterPro" id="IPR039426">
    <property type="entry name" value="TonB-dep_rcpt-like"/>
</dbReference>
<evidence type="ECO:0000256" key="2">
    <source>
        <dbReference type="ARBA" id="ARBA00022448"/>
    </source>
</evidence>
<evidence type="ECO:0000256" key="12">
    <source>
        <dbReference type="RuleBase" id="RU003357"/>
    </source>
</evidence>
<keyword evidence="3" id="KW-1134">Transmembrane beta strand</keyword>
<gene>
    <name evidence="16" type="ORF">CLG96_06610</name>
</gene>
<dbReference type="Pfam" id="PF07715">
    <property type="entry name" value="Plug"/>
    <property type="match status" value="1"/>
</dbReference>
<evidence type="ECO:0000256" key="3">
    <source>
        <dbReference type="ARBA" id="ARBA00022452"/>
    </source>
</evidence>
<comment type="similarity">
    <text evidence="12">Belongs to the TonB-dependent receptor family.</text>
</comment>